<reference evidence="2 3" key="1">
    <citation type="submission" date="2019-07" db="EMBL/GenBank/DDBJ databases">
        <title>Draft genome sequences of 15 bacterial species constituting the stable defined intestinal microbiota of the GM15 gnotobiotic mouse model.</title>
        <authorList>
            <person name="Elie C."/>
            <person name="Mathieu A."/>
            <person name="Saliou A."/>
            <person name="Darnaud M."/>
            <person name="Leulier F."/>
            <person name="Tamellini A."/>
        </authorList>
    </citation>
    <scope>NUCLEOTIDE SEQUENCE [LARGE SCALE GENOMIC DNA]</scope>
    <source>
        <strain evidence="3">ASF 502</strain>
    </source>
</reference>
<feature type="transmembrane region" description="Helical" evidence="1">
    <location>
        <begin position="12"/>
        <end position="30"/>
    </location>
</feature>
<keyword evidence="1" id="KW-1133">Transmembrane helix</keyword>
<feature type="transmembrane region" description="Helical" evidence="1">
    <location>
        <begin position="89"/>
        <end position="109"/>
    </location>
</feature>
<feature type="transmembrane region" description="Helical" evidence="1">
    <location>
        <begin position="173"/>
        <end position="195"/>
    </location>
</feature>
<sequence>MCRIGYCQYFPVSFLLLGWELCAWYCRHIFIGNRRCNAMIWAELKKLKRHYLLPLSIGVVVLSSLLALFQLTGAANSVVGYLPLTDGILWNNITLTFPFLITFFGSYLMNREYSEDTLKNNLIVPVSYSKLKFAKIAITVFATFLFIAVSFLCSIVFALVLQYPFNLADIGMAFWKLLVTGISCLIAVMPIIAFFSLKRNLFLAGTCVAFVYGFCGIFVANTHFTSWYPTTTGLSIIKYAPNSANYQISVSIFVLAICLFISLFIISVIRRKRDD</sequence>
<comment type="caution">
    <text evidence="2">The sequence shown here is derived from an EMBL/GenBank/DDBJ whole genome shotgun (WGS) entry which is preliminary data.</text>
</comment>
<dbReference type="Pfam" id="PF12730">
    <property type="entry name" value="ABC2_membrane_4"/>
    <property type="match status" value="1"/>
</dbReference>
<dbReference type="EMBL" id="VIRB01000169">
    <property type="protein sequence ID" value="NDO72675.1"/>
    <property type="molecule type" value="Genomic_DNA"/>
</dbReference>
<name>A0A9X5CDF3_9FIRM</name>
<evidence type="ECO:0000256" key="1">
    <source>
        <dbReference type="SAM" id="Phobius"/>
    </source>
</evidence>
<evidence type="ECO:0000313" key="3">
    <source>
        <dbReference type="Proteomes" id="UP000474104"/>
    </source>
</evidence>
<dbReference type="Proteomes" id="UP000474104">
    <property type="component" value="Unassembled WGS sequence"/>
</dbReference>
<dbReference type="AlphaFoldDB" id="A0A9X5CDF3"/>
<accession>A0A9X5CDF3</accession>
<feature type="transmembrane region" description="Helical" evidence="1">
    <location>
        <begin position="202"/>
        <end position="224"/>
    </location>
</feature>
<keyword evidence="1" id="KW-0472">Membrane</keyword>
<feature type="transmembrane region" description="Helical" evidence="1">
    <location>
        <begin position="244"/>
        <end position="269"/>
    </location>
</feature>
<feature type="transmembrane region" description="Helical" evidence="1">
    <location>
        <begin position="51"/>
        <end position="69"/>
    </location>
</feature>
<organism evidence="2 3">
    <name type="scientific">Schaedlerella arabinosiphila</name>
    <dbReference type="NCBI Taxonomy" id="2044587"/>
    <lineage>
        <taxon>Bacteria</taxon>
        <taxon>Bacillati</taxon>
        <taxon>Bacillota</taxon>
        <taxon>Clostridia</taxon>
        <taxon>Lachnospirales</taxon>
        <taxon>Lachnospiraceae</taxon>
        <taxon>Schaedlerella</taxon>
    </lineage>
</organism>
<protein>
    <submittedName>
        <fullName evidence="2">ABC transporter permease</fullName>
    </submittedName>
</protein>
<gene>
    <name evidence="2" type="ORF">FMM80_30240</name>
</gene>
<proteinExistence type="predicted"/>
<feature type="transmembrane region" description="Helical" evidence="1">
    <location>
        <begin position="136"/>
        <end position="161"/>
    </location>
</feature>
<keyword evidence="1" id="KW-0812">Transmembrane</keyword>
<evidence type="ECO:0000313" key="2">
    <source>
        <dbReference type="EMBL" id="NDO72675.1"/>
    </source>
</evidence>